<dbReference type="Pfam" id="PF16008">
    <property type="entry name" value="DUF4778"/>
    <property type="match status" value="1"/>
</dbReference>
<feature type="region of interest" description="Disordered" evidence="1">
    <location>
        <begin position="136"/>
        <end position="221"/>
    </location>
</feature>
<feature type="region of interest" description="Disordered" evidence="1">
    <location>
        <begin position="431"/>
        <end position="452"/>
    </location>
</feature>
<evidence type="ECO:0000256" key="1">
    <source>
        <dbReference type="SAM" id="MobiDB-lite"/>
    </source>
</evidence>
<organism evidence="2">
    <name type="scientific">Drosophila rhopaloa</name>
    <name type="common">Fruit fly</name>
    <dbReference type="NCBI Taxonomy" id="1041015"/>
    <lineage>
        <taxon>Eukaryota</taxon>
        <taxon>Metazoa</taxon>
        <taxon>Ecdysozoa</taxon>
        <taxon>Arthropoda</taxon>
        <taxon>Hexapoda</taxon>
        <taxon>Insecta</taxon>
        <taxon>Pterygota</taxon>
        <taxon>Neoptera</taxon>
        <taxon>Endopterygota</taxon>
        <taxon>Diptera</taxon>
        <taxon>Brachycera</taxon>
        <taxon>Muscomorpha</taxon>
        <taxon>Ephydroidea</taxon>
        <taxon>Drosophilidae</taxon>
        <taxon>Drosophila</taxon>
        <taxon>Sophophora</taxon>
    </lineage>
</organism>
<dbReference type="AlphaFoldDB" id="A0A6P4E7U4"/>
<feature type="compositionally biased region" description="Basic and acidic residues" evidence="1">
    <location>
        <begin position="191"/>
        <end position="218"/>
    </location>
</feature>
<sequence length="452" mass="52459">MSPLNINCGLVAQFPWKSKMGSICERQSSRIRCISQEHYLWLQRNKFEILKLAKMVGCHPEEIDGFLFELSLENYSRQLNSNGCGWDACNVPLCYPHICGRYMSIFDHRGNLRCPNDSEGLYKLLSLLLDFLNGDSPEGQRDSPTYKVRPDGHPANRHSKSVKVLRPDSESSDDESLPPIKWSLTNTRVPRTRESIHHESQPVQEQKPDLESQEDLGKKKQNKKFGRQTVFLNDELALAFAKPNDIVEYLMKILGRHRSRDSYIGPVGDLRTKRIRILIRNLVKRKGTHITNHDLRQALYKVDLEWKSTAKADYMREMKTAKEISNLYNVIVQRPSQEPIPPVLGEVWDSYPKIPSGSRLPRKYLADQVPVLFHEPYDPEKNWTWQRRHPKQSRLNSQNKISQSRIKRYIRTSVKSQIRRVEDQYSIHSTISDNSKSANRESLEPQFGGVKK</sequence>
<proteinExistence type="predicted"/>
<dbReference type="RefSeq" id="XP_016974120.1">
    <property type="nucleotide sequence ID" value="XM_017118631.1"/>
</dbReference>
<evidence type="ECO:0000313" key="2">
    <source>
        <dbReference type="RefSeq" id="XP_016974120.1"/>
    </source>
</evidence>
<gene>
    <name evidence="2" type="primary">LOC108040934</name>
</gene>
<reference evidence="2" key="1">
    <citation type="submission" date="2025-08" db="UniProtKB">
        <authorList>
            <consortium name="RefSeq"/>
        </authorList>
    </citation>
    <scope>IDENTIFICATION</scope>
</reference>
<accession>A0A6P4E7U4</accession>
<name>A0A6P4E7U4_DRORH</name>
<dbReference type="OrthoDB" id="7842387at2759"/>
<protein>
    <submittedName>
        <fullName evidence="2">Uncharacterized protein LOC108040934</fullName>
    </submittedName>
</protein>
<dbReference type="InterPro" id="IPR031958">
    <property type="entry name" value="DUF4778"/>
</dbReference>